<evidence type="ECO:0000313" key="3">
    <source>
        <dbReference type="Proteomes" id="UP000243876"/>
    </source>
</evidence>
<dbReference type="OrthoDB" id="16820at2759"/>
<dbReference type="InterPro" id="IPR004360">
    <property type="entry name" value="Glyas_Fos-R_dOase_dom"/>
</dbReference>
<dbReference type="SUPFAM" id="SSF54593">
    <property type="entry name" value="Glyoxalase/Bleomycin resistance protein/Dihydroxybiphenyl dioxygenase"/>
    <property type="match status" value="1"/>
</dbReference>
<dbReference type="InterPro" id="IPR029068">
    <property type="entry name" value="Glyas_Bleomycin-R_OHBP_Dase"/>
</dbReference>
<dbReference type="Pfam" id="PF00903">
    <property type="entry name" value="Glyoxalase"/>
    <property type="match status" value="1"/>
</dbReference>
<gene>
    <name evidence="2" type="primary">SPOSA6832_00118</name>
</gene>
<sequence>MASSQLPKLTQVLELCLCLSRPRPLTELPQPRARLTRSATPTPADARSLPQAIDFYANTLRIGPPVLSTERLAVFPLGQTTLILFQRGGTTADTPMPHAGLIPGHGLPPTAEMDKVDLRTHFCLAVEKREDVDVWEHELRDKGVKIVGHVEWPKGGKSVYFEDVDRHVGEIASRGIWPHW</sequence>
<accession>A0A0D6EFK6</accession>
<feature type="non-terminal residue" evidence="2">
    <location>
        <position position="1"/>
    </location>
</feature>
<dbReference type="AlphaFoldDB" id="A0A0D6EFK6"/>
<dbReference type="Gene3D" id="3.10.180.10">
    <property type="entry name" value="2,3-Dihydroxybiphenyl 1,2-Dioxygenase, domain 1"/>
    <property type="match status" value="1"/>
</dbReference>
<feature type="non-terminal residue" evidence="2">
    <location>
        <position position="180"/>
    </location>
</feature>
<feature type="domain" description="Glyoxalase/fosfomycin resistance/dioxygenase" evidence="1">
    <location>
        <begin position="48"/>
        <end position="168"/>
    </location>
</feature>
<name>A0A0D6EFK6_SPOSA</name>
<reference evidence="3" key="1">
    <citation type="submission" date="2015-02" db="EMBL/GenBank/DDBJ databases">
        <authorList>
            <person name="Gon?alves P."/>
        </authorList>
    </citation>
    <scope>NUCLEOTIDE SEQUENCE [LARGE SCALE GENOMIC DNA]</scope>
</reference>
<keyword evidence="3" id="KW-1185">Reference proteome</keyword>
<proteinExistence type="predicted"/>
<evidence type="ECO:0000313" key="2">
    <source>
        <dbReference type="EMBL" id="CEQ38666.1"/>
    </source>
</evidence>
<dbReference type="EMBL" id="CENE01000001">
    <property type="protein sequence ID" value="CEQ38666.1"/>
    <property type="molecule type" value="Genomic_DNA"/>
</dbReference>
<organism evidence="2 3">
    <name type="scientific">Sporidiobolus salmonicolor</name>
    <name type="common">Yeast-like fungus</name>
    <name type="synonym">Sporobolomyces salmonicolor</name>
    <dbReference type="NCBI Taxonomy" id="5005"/>
    <lineage>
        <taxon>Eukaryota</taxon>
        <taxon>Fungi</taxon>
        <taxon>Dikarya</taxon>
        <taxon>Basidiomycota</taxon>
        <taxon>Pucciniomycotina</taxon>
        <taxon>Microbotryomycetes</taxon>
        <taxon>Sporidiobolales</taxon>
        <taxon>Sporidiobolaceae</taxon>
        <taxon>Sporobolomyces</taxon>
    </lineage>
</organism>
<evidence type="ECO:0000259" key="1">
    <source>
        <dbReference type="Pfam" id="PF00903"/>
    </source>
</evidence>
<protein>
    <submittedName>
        <fullName evidence="2">SPOSA6832_00118-mRNA-1:cds</fullName>
    </submittedName>
</protein>
<dbReference type="Proteomes" id="UP000243876">
    <property type="component" value="Unassembled WGS sequence"/>
</dbReference>